<organism evidence="5 6">
    <name type="scientific">Flavobacterium omnivorum</name>
    <dbReference type="NCBI Taxonomy" id="178355"/>
    <lineage>
        <taxon>Bacteria</taxon>
        <taxon>Pseudomonadati</taxon>
        <taxon>Bacteroidota</taxon>
        <taxon>Flavobacteriia</taxon>
        <taxon>Flavobacteriales</taxon>
        <taxon>Flavobacteriaceae</taxon>
        <taxon>Flavobacterium</taxon>
    </lineage>
</organism>
<dbReference type="Gene3D" id="1.10.10.60">
    <property type="entry name" value="Homeodomain-like"/>
    <property type="match status" value="1"/>
</dbReference>
<dbReference type="CDD" id="cd00130">
    <property type="entry name" value="PAS"/>
    <property type="match status" value="1"/>
</dbReference>
<dbReference type="InterPro" id="IPR000014">
    <property type="entry name" value="PAS"/>
</dbReference>
<proteinExistence type="predicted"/>
<evidence type="ECO:0000256" key="3">
    <source>
        <dbReference type="ARBA" id="ARBA00023163"/>
    </source>
</evidence>
<evidence type="ECO:0000313" key="6">
    <source>
        <dbReference type="Proteomes" id="UP000199274"/>
    </source>
</evidence>
<dbReference type="PANTHER" id="PTHR43280">
    <property type="entry name" value="ARAC-FAMILY TRANSCRIPTIONAL REGULATOR"/>
    <property type="match status" value="1"/>
</dbReference>
<feature type="domain" description="HTH araC/xylS-type" evidence="4">
    <location>
        <begin position="203"/>
        <end position="302"/>
    </location>
</feature>
<dbReference type="Proteomes" id="UP000199274">
    <property type="component" value="Unassembled WGS sequence"/>
</dbReference>
<keyword evidence="3" id="KW-0804">Transcription</keyword>
<accession>A0A1G7ZF79</accession>
<name>A0A1G7ZF79_9FLAO</name>
<keyword evidence="2 5" id="KW-0238">DNA-binding</keyword>
<dbReference type="InterPro" id="IPR035965">
    <property type="entry name" value="PAS-like_dom_sf"/>
</dbReference>
<dbReference type="RefSeq" id="WP_091256177.1">
    <property type="nucleotide sequence ID" value="NZ_FNDB01000004.1"/>
</dbReference>
<dbReference type="SMART" id="SM00342">
    <property type="entry name" value="HTH_ARAC"/>
    <property type="match status" value="1"/>
</dbReference>
<dbReference type="PROSITE" id="PS00041">
    <property type="entry name" value="HTH_ARAC_FAMILY_1"/>
    <property type="match status" value="1"/>
</dbReference>
<dbReference type="AlphaFoldDB" id="A0A1G7ZF79"/>
<protein>
    <submittedName>
        <fullName evidence="5">AraC-type DNA-binding protein</fullName>
    </submittedName>
</protein>
<dbReference type="PANTHER" id="PTHR43280:SF2">
    <property type="entry name" value="HTH-TYPE TRANSCRIPTIONAL REGULATOR EXSA"/>
    <property type="match status" value="1"/>
</dbReference>
<reference evidence="6" key="1">
    <citation type="submission" date="2016-10" db="EMBL/GenBank/DDBJ databases">
        <authorList>
            <person name="Varghese N."/>
            <person name="Submissions S."/>
        </authorList>
    </citation>
    <scope>NUCLEOTIDE SEQUENCE [LARGE SCALE GENOMIC DNA]</scope>
    <source>
        <strain evidence="6">CGMCC 1.2747</strain>
    </source>
</reference>
<evidence type="ECO:0000259" key="4">
    <source>
        <dbReference type="PROSITE" id="PS01124"/>
    </source>
</evidence>
<keyword evidence="6" id="KW-1185">Reference proteome</keyword>
<gene>
    <name evidence="5" type="ORF">SAMN04488062_10443</name>
</gene>
<sequence>MDQEINLQRMRSMSQMLLEMAGGNFTNRIQRTEEDDELEGLVVLMNMVAEEMKESVFHAGFINPHHSYRNLVQSTFILDEDFVIVSYNSEASILLNLTPEFLCNMLFKNLLSEESLCFWNRLEEEILLDPDYYASVQLIYIAQNKLLVPVYCTISRLMNCSKILISFVTTVIEETISKSVLITANSNDLPIVLSRPSDILMVQNVYDYILDHLDSPLPSVKELSYIFGTNDNKLKYGFKQLFRTTIYQFYINERLKKAHLLIQQTMIPLKSIATMTGFKTYPNFSKGFKKHFGYKPMDIKRRS</sequence>
<dbReference type="GO" id="GO:0003700">
    <property type="term" value="F:DNA-binding transcription factor activity"/>
    <property type="evidence" value="ECO:0007669"/>
    <property type="project" value="InterPro"/>
</dbReference>
<evidence type="ECO:0000313" key="5">
    <source>
        <dbReference type="EMBL" id="SDH07401.1"/>
    </source>
</evidence>
<dbReference type="Pfam" id="PF12833">
    <property type="entry name" value="HTH_18"/>
    <property type="match status" value="1"/>
</dbReference>
<dbReference type="GO" id="GO:0043565">
    <property type="term" value="F:sequence-specific DNA binding"/>
    <property type="evidence" value="ECO:0007669"/>
    <property type="project" value="InterPro"/>
</dbReference>
<dbReference type="EMBL" id="FNDB01000004">
    <property type="protein sequence ID" value="SDH07401.1"/>
    <property type="molecule type" value="Genomic_DNA"/>
</dbReference>
<dbReference type="SUPFAM" id="SSF55785">
    <property type="entry name" value="PYP-like sensor domain (PAS domain)"/>
    <property type="match status" value="1"/>
</dbReference>
<dbReference type="STRING" id="178355.SAMN04488062_10443"/>
<dbReference type="SUPFAM" id="SSF46689">
    <property type="entry name" value="Homeodomain-like"/>
    <property type="match status" value="1"/>
</dbReference>
<keyword evidence="1" id="KW-0805">Transcription regulation</keyword>
<dbReference type="InterPro" id="IPR018060">
    <property type="entry name" value="HTH_AraC"/>
</dbReference>
<dbReference type="PROSITE" id="PS01124">
    <property type="entry name" value="HTH_ARAC_FAMILY_2"/>
    <property type="match status" value="1"/>
</dbReference>
<dbReference type="InterPro" id="IPR018062">
    <property type="entry name" value="HTH_AraC-typ_CS"/>
</dbReference>
<evidence type="ECO:0000256" key="1">
    <source>
        <dbReference type="ARBA" id="ARBA00023015"/>
    </source>
</evidence>
<evidence type="ECO:0000256" key="2">
    <source>
        <dbReference type="ARBA" id="ARBA00023125"/>
    </source>
</evidence>
<dbReference type="InterPro" id="IPR009057">
    <property type="entry name" value="Homeodomain-like_sf"/>
</dbReference>
<dbReference type="OrthoDB" id="1451418at2"/>